<dbReference type="OrthoDB" id="2220057at2"/>
<dbReference type="CDD" id="cd06577">
    <property type="entry name" value="PASTA_pknB"/>
    <property type="match status" value="1"/>
</dbReference>
<dbReference type="Proteomes" id="UP000254082">
    <property type="component" value="Unassembled WGS sequence"/>
</dbReference>
<dbReference type="PROSITE" id="PS51178">
    <property type="entry name" value="PASTA"/>
    <property type="match status" value="1"/>
</dbReference>
<protein>
    <recommendedName>
        <fullName evidence="3">PASTA domain-containing protein</fullName>
    </recommendedName>
</protein>
<feature type="domain" description="PASTA" evidence="3">
    <location>
        <begin position="48"/>
        <end position="117"/>
    </location>
</feature>
<dbReference type="Pfam" id="PF03793">
    <property type="entry name" value="PASTA"/>
    <property type="match status" value="1"/>
</dbReference>
<evidence type="ECO:0000313" key="5">
    <source>
        <dbReference type="Proteomes" id="UP000254082"/>
    </source>
</evidence>
<sequence>MAKKKIGKIDIVNKALNIIPDTTEILSDTIKSTTPLVEKAMDRRFESQQQLVDLPNLIDLNISEAKETLEELGFKVVTIAAKADKKFSKNKAEGLVKMEPKPGRVRQGIVVKLYYVTEEIVEESKNLRSNTPNIKSLIKSLPKRNPKISKEE</sequence>
<gene>
    <name evidence="4" type="ORF">NCTC11391_00190</name>
</gene>
<proteinExistence type="predicted"/>
<dbReference type="EMBL" id="UHFA01000002">
    <property type="protein sequence ID" value="SUN35215.1"/>
    <property type="molecule type" value="Genomic_DNA"/>
</dbReference>
<dbReference type="Gene3D" id="3.30.10.20">
    <property type="match status" value="1"/>
</dbReference>
<evidence type="ECO:0000313" key="4">
    <source>
        <dbReference type="EMBL" id="SUN35215.1"/>
    </source>
</evidence>
<evidence type="ECO:0000256" key="2">
    <source>
        <dbReference type="SAM" id="MobiDB-lite"/>
    </source>
</evidence>
<feature type="compositionally biased region" description="Basic residues" evidence="2">
    <location>
        <begin position="141"/>
        <end position="152"/>
    </location>
</feature>
<comment type="subcellular location">
    <subcellularLocation>
        <location evidence="1">Cell membrane</location>
        <topology evidence="1">Single-pass membrane protein</topology>
    </subcellularLocation>
</comment>
<reference evidence="4 5" key="1">
    <citation type="submission" date="2018-06" db="EMBL/GenBank/DDBJ databases">
        <authorList>
            <consortium name="Pathogen Informatics"/>
            <person name="Doyle S."/>
        </authorList>
    </citation>
    <scope>NUCLEOTIDE SEQUENCE [LARGE SCALE GENOMIC DNA]</scope>
    <source>
        <strain evidence="5">NCTC 11391</strain>
    </source>
</reference>
<dbReference type="SMART" id="SM00740">
    <property type="entry name" value="PASTA"/>
    <property type="match status" value="1"/>
</dbReference>
<dbReference type="GO" id="GO:0005886">
    <property type="term" value="C:plasma membrane"/>
    <property type="evidence" value="ECO:0007669"/>
    <property type="project" value="UniProtKB-SubCell"/>
</dbReference>
<accession>A0A380JAV1</accession>
<name>A0A380JAV1_STRDO</name>
<evidence type="ECO:0000256" key="1">
    <source>
        <dbReference type="ARBA" id="ARBA00004162"/>
    </source>
</evidence>
<organism evidence="4 5">
    <name type="scientific">Streptococcus downei MFe28</name>
    <dbReference type="NCBI Taxonomy" id="764290"/>
    <lineage>
        <taxon>Bacteria</taxon>
        <taxon>Bacillati</taxon>
        <taxon>Bacillota</taxon>
        <taxon>Bacilli</taxon>
        <taxon>Lactobacillales</taxon>
        <taxon>Streptococcaceae</taxon>
        <taxon>Streptococcus</taxon>
    </lineage>
</organism>
<dbReference type="RefSeq" id="WP_115324790.1">
    <property type="nucleotide sequence ID" value="NZ_UHFA01000002.1"/>
</dbReference>
<dbReference type="InterPro" id="IPR005543">
    <property type="entry name" value="PASTA_dom"/>
</dbReference>
<dbReference type="AlphaFoldDB" id="A0A380JAV1"/>
<keyword evidence="5" id="KW-1185">Reference proteome</keyword>
<evidence type="ECO:0000259" key="3">
    <source>
        <dbReference type="PROSITE" id="PS51178"/>
    </source>
</evidence>
<feature type="region of interest" description="Disordered" evidence="2">
    <location>
        <begin position="132"/>
        <end position="152"/>
    </location>
</feature>